<dbReference type="AlphaFoldDB" id="A0A0R1W245"/>
<dbReference type="EMBL" id="AZFY01000042">
    <property type="protein sequence ID" value="KRM09593.1"/>
    <property type="molecule type" value="Genomic_DNA"/>
</dbReference>
<evidence type="ECO:0000256" key="2">
    <source>
        <dbReference type="ARBA" id="ARBA00022552"/>
    </source>
</evidence>
<proteinExistence type="inferred from homology"/>
<dbReference type="GO" id="GO:0052910">
    <property type="term" value="F:23S rRNA (adenine(2085)-N(6))-dimethyltransferase activity"/>
    <property type="evidence" value="ECO:0007669"/>
    <property type="project" value="UniProtKB-EC"/>
</dbReference>
<dbReference type="GO" id="GO:0005829">
    <property type="term" value="C:cytosol"/>
    <property type="evidence" value="ECO:0007669"/>
    <property type="project" value="TreeGrafter"/>
</dbReference>
<evidence type="ECO:0000256" key="5">
    <source>
        <dbReference type="ARBA" id="ARBA00022691"/>
    </source>
</evidence>
<evidence type="ECO:0000313" key="11">
    <source>
        <dbReference type="EMBL" id="KRM09593.1"/>
    </source>
</evidence>
<accession>A0A0R1W245</accession>
<evidence type="ECO:0000256" key="3">
    <source>
        <dbReference type="ARBA" id="ARBA00022603"/>
    </source>
</evidence>
<sequence length="301" mass="33533">MGAKQMNNYPEIGSPARTQAILNRYRLSAKKSLGQNFLVDLNILKHIVTTAALTKQDNVIEIGPGIGSLTEQLAKAAKQVLAFEIDENLLPVLAETLAPYKNIDIIYQDILKTNLPEIVRERFGEGTPLKVVANLPYYITTPIVMDLLANPVQFDAIVVMMQKEVADRLNAQPGTKPYGSLSVIVQQQNDVALSFIVPKTAFIPQPKVDSAIVKLTPRQDDAEQPFNHKRFIGFVRGCFMHQRKTLWNNLLGVFGKQPAIKDQIKTVLEQLAINPADRPEQLAVSQFVSLTNAFHKINLLK</sequence>
<dbReference type="PANTHER" id="PTHR11727">
    <property type="entry name" value="DIMETHYLADENOSINE TRANSFERASE"/>
    <property type="match status" value="1"/>
</dbReference>
<dbReference type="InterPro" id="IPR020596">
    <property type="entry name" value="rRNA_Ade_Mease_Trfase_CS"/>
</dbReference>
<feature type="binding site" evidence="8 9">
    <location>
        <position position="134"/>
    </location>
    <ligand>
        <name>S-adenosyl-L-methionine</name>
        <dbReference type="ChEBI" id="CHEBI:59789"/>
    </ligand>
</feature>
<reference evidence="11 12" key="1">
    <citation type="journal article" date="2015" name="Genome Announc.">
        <title>Expanding the biotechnology potential of lactobacilli through comparative genomics of 213 strains and associated genera.</title>
        <authorList>
            <person name="Sun Z."/>
            <person name="Harris H.M."/>
            <person name="McCann A."/>
            <person name="Guo C."/>
            <person name="Argimon S."/>
            <person name="Zhang W."/>
            <person name="Yang X."/>
            <person name="Jeffery I.B."/>
            <person name="Cooney J.C."/>
            <person name="Kagawa T.F."/>
            <person name="Liu W."/>
            <person name="Song Y."/>
            <person name="Salvetti E."/>
            <person name="Wrobel A."/>
            <person name="Rasinkangas P."/>
            <person name="Parkhill J."/>
            <person name="Rea M.C."/>
            <person name="O'Sullivan O."/>
            <person name="Ritari J."/>
            <person name="Douillard F.P."/>
            <person name="Paul Ross R."/>
            <person name="Yang R."/>
            <person name="Briner A.E."/>
            <person name="Felis G.E."/>
            <person name="de Vos W.M."/>
            <person name="Barrangou R."/>
            <person name="Klaenhammer T.R."/>
            <person name="Caufield P.W."/>
            <person name="Cui Y."/>
            <person name="Zhang H."/>
            <person name="O'Toole P.W."/>
        </authorList>
    </citation>
    <scope>NUCLEOTIDE SEQUENCE [LARGE SCALE GENOMIC DNA]</scope>
    <source>
        <strain evidence="11 12">DSM 18382</strain>
    </source>
</reference>
<dbReference type="NCBIfam" id="TIGR00755">
    <property type="entry name" value="ksgA"/>
    <property type="match status" value="1"/>
</dbReference>
<evidence type="ECO:0000259" key="10">
    <source>
        <dbReference type="SMART" id="SM00650"/>
    </source>
</evidence>
<dbReference type="PROSITE" id="PS01131">
    <property type="entry name" value="RRNA_A_DIMETH"/>
    <property type="match status" value="1"/>
</dbReference>
<dbReference type="GO" id="GO:0003723">
    <property type="term" value="F:RNA binding"/>
    <property type="evidence" value="ECO:0007669"/>
    <property type="project" value="UniProtKB-UniRule"/>
</dbReference>
<feature type="binding site" evidence="8 9">
    <location>
        <position position="36"/>
    </location>
    <ligand>
        <name>S-adenosyl-L-methionine</name>
        <dbReference type="ChEBI" id="CHEBI:59789"/>
    </ligand>
</feature>
<keyword evidence="12" id="KW-1185">Reference proteome</keyword>
<dbReference type="PANTHER" id="PTHR11727:SF7">
    <property type="entry name" value="DIMETHYLADENOSINE TRANSFERASE-RELATED"/>
    <property type="match status" value="1"/>
</dbReference>
<evidence type="ECO:0000313" key="12">
    <source>
        <dbReference type="Proteomes" id="UP000051966"/>
    </source>
</evidence>
<comment type="catalytic activity">
    <reaction evidence="7">
        <text>adenosine(2085) in 23S rRNA + 2 S-adenosyl-L-methionine = N(6)-dimethyladenosine(2085) in 23S rRNA + 2 S-adenosyl-L-homocysteine + 2 H(+)</text>
        <dbReference type="Rhea" id="RHEA:42784"/>
        <dbReference type="Rhea" id="RHEA-COMP:10237"/>
        <dbReference type="Rhea" id="RHEA-COMP:10238"/>
        <dbReference type="ChEBI" id="CHEBI:15378"/>
        <dbReference type="ChEBI" id="CHEBI:57856"/>
        <dbReference type="ChEBI" id="CHEBI:59789"/>
        <dbReference type="ChEBI" id="CHEBI:74411"/>
        <dbReference type="ChEBI" id="CHEBI:74493"/>
        <dbReference type="EC" id="2.1.1.184"/>
    </reaction>
</comment>
<dbReference type="Proteomes" id="UP000051966">
    <property type="component" value="Unassembled WGS sequence"/>
</dbReference>
<keyword evidence="3 8" id="KW-0489">Methyltransferase</keyword>
<keyword evidence="4 8" id="KW-0808">Transferase</keyword>
<gene>
    <name evidence="8" type="primary">rsmA</name>
    <name evidence="8" type="synonym">ksgA</name>
    <name evidence="11" type="ORF">FD41_GL002479</name>
</gene>
<feature type="binding site" evidence="8 9">
    <location>
        <position position="63"/>
    </location>
    <ligand>
        <name>S-adenosyl-L-methionine</name>
        <dbReference type="ChEBI" id="CHEBI:59789"/>
    </ligand>
</feature>
<dbReference type="HAMAP" id="MF_00607">
    <property type="entry name" value="16SrRNA_methyltr_A"/>
    <property type="match status" value="1"/>
</dbReference>
<evidence type="ECO:0000256" key="6">
    <source>
        <dbReference type="ARBA" id="ARBA00022884"/>
    </source>
</evidence>
<feature type="binding site" evidence="8 9">
    <location>
        <position position="84"/>
    </location>
    <ligand>
        <name>S-adenosyl-L-methionine</name>
        <dbReference type="ChEBI" id="CHEBI:59789"/>
    </ligand>
</feature>
<dbReference type="FunFam" id="3.40.50.150:FF:000023">
    <property type="entry name" value="Ribosomal RNA small subunit methyltransferase A"/>
    <property type="match status" value="1"/>
</dbReference>
<comment type="caution">
    <text evidence="11">The sequence shown here is derived from an EMBL/GenBank/DDBJ whole genome shotgun (WGS) entry which is preliminary data.</text>
</comment>
<dbReference type="InterPro" id="IPR029063">
    <property type="entry name" value="SAM-dependent_MTases_sf"/>
</dbReference>
<comment type="catalytic activity">
    <reaction evidence="8">
        <text>adenosine(1518)/adenosine(1519) in 16S rRNA + 4 S-adenosyl-L-methionine = N(6)-dimethyladenosine(1518)/N(6)-dimethyladenosine(1519) in 16S rRNA + 4 S-adenosyl-L-homocysteine + 4 H(+)</text>
        <dbReference type="Rhea" id="RHEA:19609"/>
        <dbReference type="Rhea" id="RHEA-COMP:10232"/>
        <dbReference type="Rhea" id="RHEA-COMP:10233"/>
        <dbReference type="ChEBI" id="CHEBI:15378"/>
        <dbReference type="ChEBI" id="CHEBI:57856"/>
        <dbReference type="ChEBI" id="CHEBI:59789"/>
        <dbReference type="ChEBI" id="CHEBI:74411"/>
        <dbReference type="ChEBI" id="CHEBI:74493"/>
        <dbReference type="EC" id="2.1.1.182"/>
    </reaction>
</comment>
<dbReference type="GO" id="GO:0052908">
    <property type="term" value="F:16S rRNA (adenine(1518)-N(6)/adenine(1519)-N(6))-dimethyltransferase activity"/>
    <property type="evidence" value="ECO:0007669"/>
    <property type="project" value="UniProtKB-EC"/>
</dbReference>
<dbReference type="Gene3D" id="1.10.8.100">
    <property type="entry name" value="Ribosomal RNA adenine dimethylase-like, domain 2"/>
    <property type="match status" value="1"/>
</dbReference>
<keyword evidence="5 8" id="KW-0949">S-adenosyl-L-methionine</keyword>
<keyword evidence="1 8" id="KW-0963">Cytoplasm</keyword>
<evidence type="ECO:0000256" key="1">
    <source>
        <dbReference type="ARBA" id="ARBA00022490"/>
    </source>
</evidence>
<feature type="binding site" evidence="8 9">
    <location>
        <position position="109"/>
    </location>
    <ligand>
        <name>S-adenosyl-L-methionine</name>
        <dbReference type="ChEBI" id="CHEBI:59789"/>
    </ligand>
</feature>
<dbReference type="InterPro" id="IPR023165">
    <property type="entry name" value="rRNA_Ade_diMease-like_C"/>
</dbReference>
<dbReference type="EC" id="2.1.1.182" evidence="8"/>
<evidence type="ECO:0000256" key="9">
    <source>
        <dbReference type="PROSITE-ProRule" id="PRU01026"/>
    </source>
</evidence>
<feature type="binding site" evidence="8 9">
    <location>
        <position position="38"/>
    </location>
    <ligand>
        <name>S-adenosyl-L-methionine</name>
        <dbReference type="ChEBI" id="CHEBI:59789"/>
    </ligand>
</feature>
<dbReference type="PATRIC" id="fig|1423743.5.peg.2545"/>
<dbReference type="Gene3D" id="3.40.50.150">
    <property type="entry name" value="Vaccinia Virus protein VP39"/>
    <property type="match status" value="1"/>
</dbReference>
<protein>
    <recommendedName>
        <fullName evidence="8">Ribosomal RNA small subunit methyltransferase A</fullName>
        <ecNumber evidence="8">2.1.1.182</ecNumber>
    </recommendedName>
    <alternativeName>
        <fullName evidence="8">16S rRNA (adenine(1518)-N(6)/adenine(1519)-N(6))-dimethyltransferase</fullName>
    </alternativeName>
    <alternativeName>
        <fullName evidence="8">16S rRNA dimethyladenosine transferase</fullName>
    </alternativeName>
    <alternativeName>
        <fullName evidence="8">16S rRNA dimethylase</fullName>
    </alternativeName>
    <alternativeName>
        <fullName evidence="8">S-adenosylmethionine-6-N', N'-adenosyl(rRNA) dimethyltransferase</fullName>
    </alternativeName>
</protein>
<dbReference type="InterPro" id="IPR020598">
    <property type="entry name" value="rRNA_Ade_methylase_Trfase_N"/>
</dbReference>
<dbReference type="InterPro" id="IPR011530">
    <property type="entry name" value="rRNA_adenine_dimethylase"/>
</dbReference>
<dbReference type="SMART" id="SM00650">
    <property type="entry name" value="rADc"/>
    <property type="match status" value="1"/>
</dbReference>
<keyword evidence="6 8" id="KW-0694">RNA-binding</keyword>
<dbReference type="PROSITE" id="PS51689">
    <property type="entry name" value="SAM_RNA_A_N6_MT"/>
    <property type="match status" value="1"/>
</dbReference>
<evidence type="ECO:0000256" key="4">
    <source>
        <dbReference type="ARBA" id="ARBA00022679"/>
    </source>
</evidence>
<comment type="subcellular location">
    <subcellularLocation>
        <location evidence="8">Cytoplasm</location>
    </subcellularLocation>
</comment>
<comment type="similarity">
    <text evidence="8">Belongs to the class I-like SAM-binding methyltransferase superfamily. rRNA adenine N(6)-methyltransferase family. RsmA subfamily.</text>
</comment>
<keyword evidence="2 8" id="KW-0698">rRNA processing</keyword>
<dbReference type="InterPro" id="IPR001737">
    <property type="entry name" value="KsgA/Erm"/>
</dbReference>
<comment type="function">
    <text evidence="8">Specifically dimethylates two adjacent adenosines (A1518 and A1519) in the loop of a conserved hairpin near the 3'-end of 16S rRNA in the 30S particle. May play a critical role in biogenesis of 30S subunits.</text>
</comment>
<feature type="domain" description="Ribosomal RNA adenine methylase transferase N-terminal" evidence="10">
    <location>
        <begin position="43"/>
        <end position="219"/>
    </location>
</feature>
<name>A0A0R1W245_9LACO</name>
<dbReference type="CDD" id="cd02440">
    <property type="entry name" value="AdoMet_MTases"/>
    <property type="match status" value="1"/>
</dbReference>
<evidence type="ECO:0000256" key="7">
    <source>
        <dbReference type="ARBA" id="ARBA00049167"/>
    </source>
</evidence>
<dbReference type="OrthoDB" id="9814755at2"/>
<evidence type="ECO:0000256" key="8">
    <source>
        <dbReference type="HAMAP-Rule" id="MF_00607"/>
    </source>
</evidence>
<dbReference type="SUPFAM" id="SSF53335">
    <property type="entry name" value="S-adenosyl-L-methionine-dependent methyltransferases"/>
    <property type="match status" value="1"/>
</dbReference>
<dbReference type="Pfam" id="PF00398">
    <property type="entry name" value="RrnaAD"/>
    <property type="match status" value="1"/>
</dbReference>
<organism evidence="11 12">
    <name type="scientific">Lentilactobacillus farraginis DSM 18382 = JCM 14108</name>
    <dbReference type="NCBI Taxonomy" id="1423743"/>
    <lineage>
        <taxon>Bacteria</taxon>
        <taxon>Bacillati</taxon>
        <taxon>Bacillota</taxon>
        <taxon>Bacilli</taxon>
        <taxon>Lactobacillales</taxon>
        <taxon>Lactobacillaceae</taxon>
        <taxon>Lentilactobacillus</taxon>
    </lineage>
</organism>